<dbReference type="EnsemblMetazoa" id="XM_016809681.2">
    <property type="protein sequence ID" value="XP_016665170.1"/>
    <property type="gene ID" value="LOC107885910"/>
</dbReference>
<proteinExistence type="predicted"/>
<evidence type="ECO:0000313" key="1">
    <source>
        <dbReference type="EnsemblMetazoa" id="XP_016665170.1"/>
    </source>
</evidence>
<dbReference type="Proteomes" id="UP000007819">
    <property type="component" value="Chromosome A2"/>
</dbReference>
<evidence type="ECO:0000313" key="2">
    <source>
        <dbReference type="Proteomes" id="UP000007819"/>
    </source>
</evidence>
<dbReference type="GeneID" id="107885910"/>
<accession>A0A8R2H8T4</accession>
<dbReference type="RefSeq" id="XP_016665170.1">
    <property type="nucleotide sequence ID" value="XM_016809681.2"/>
</dbReference>
<organism evidence="1 2">
    <name type="scientific">Acyrthosiphon pisum</name>
    <name type="common">Pea aphid</name>
    <dbReference type="NCBI Taxonomy" id="7029"/>
    <lineage>
        <taxon>Eukaryota</taxon>
        <taxon>Metazoa</taxon>
        <taxon>Ecdysozoa</taxon>
        <taxon>Arthropoda</taxon>
        <taxon>Hexapoda</taxon>
        <taxon>Insecta</taxon>
        <taxon>Pterygota</taxon>
        <taxon>Neoptera</taxon>
        <taxon>Paraneoptera</taxon>
        <taxon>Hemiptera</taxon>
        <taxon>Sternorrhyncha</taxon>
        <taxon>Aphidomorpha</taxon>
        <taxon>Aphidoidea</taxon>
        <taxon>Aphididae</taxon>
        <taxon>Macrosiphini</taxon>
        <taxon>Acyrthosiphon</taxon>
    </lineage>
</organism>
<protein>
    <submittedName>
        <fullName evidence="1">Uncharacterized protein</fullName>
    </submittedName>
</protein>
<keyword evidence="2" id="KW-1185">Reference proteome</keyword>
<name>A0A8R2H8T4_ACYPI</name>
<reference evidence="2" key="1">
    <citation type="submission" date="2010-06" db="EMBL/GenBank/DDBJ databases">
        <authorList>
            <person name="Jiang H."/>
            <person name="Abraham K."/>
            <person name="Ali S."/>
            <person name="Alsbrooks S.L."/>
            <person name="Anim B.N."/>
            <person name="Anosike U.S."/>
            <person name="Attaway T."/>
            <person name="Bandaranaike D.P."/>
            <person name="Battles P.K."/>
            <person name="Bell S.N."/>
            <person name="Bell A.V."/>
            <person name="Beltran B."/>
            <person name="Bickham C."/>
            <person name="Bustamante Y."/>
            <person name="Caleb T."/>
            <person name="Canada A."/>
            <person name="Cardenas V."/>
            <person name="Carter K."/>
            <person name="Chacko J."/>
            <person name="Chandrabose M.N."/>
            <person name="Chavez D."/>
            <person name="Chavez A."/>
            <person name="Chen L."/>
            <person name="Chu H.-S."/>
            <person name="Claassen K.J."/>
            <person name="Cockrell R."/>
            <person name="Collins M."/>
            <person name="Cooper J.A."/>
            <person name="Cree A."/>
            <person name="Curry S.M."/>
            <person name="Da Y."/>
            <person name="Dao M.D."/>
            <person name="Das B."/>
            <person name="Davila M.-L."/>
            <person name="Davy-Carroll L."/>
            <person name="Denson S."/>
            <person name="Dinh H."/>
            <person name="Ebong V.E."/>
            <person name="Edwards J.R."/>
            <person name="Egan A."/>
            <person name="El-Daye J."/>
            <person name="Escobedo L."/>
            <person name="Fernandez S."/>
            <person name="Fernando P.R."/>
            <person name="Flagg N."/>
            <person name="Forbes L.D."/>
            <person name="Fowler R.G."/>
            <person name="Fu Q."/>
            <person name="Gabisi R.A."/>
            <person name="Ganer J."/>
            <person name="Garbino Pronczuk A."/>
            <person name="Garcia R.M."/>
            <person name="Garner T."/>
            <person name="Garrett T.E."/>
            <person name="Gonzalez D.A."/>
            <person name="Hamid H."/>
            <person name="Hawkins E.S."/>
            <person name="Hirani K."/>
            <person name="Hogues M.E."/>
            <person name="Hollins B."/>
            <person name="Hsiao C.-H."/>
            <person name="Jabil R."/>
            <person name="James M.L."/>
            <person name="Jhangiani S.N."/>
            <person name="Johnson B."/>
            <person name="Johnson Q."/>
            <person name="Joshi V."/>
            <person name="Kalu J.B."/>
            <person name="Kam C."/>
            <person name="Kashfia A."/>
            <person name="Keebler J."/>
            <person name="Kisamo H."/>
            <person name="Kovar C.L."/>
            <person name="Lago L.A."/>
            <person name="Lai C.-Y."/>
            <person name="Laidlaw J."/>
            <person name="Lara F."/>
            <person name="Le T.-K."/>
            <person name="Lee S.L."/>
            <person name="Legall F.H."/>
            <person name="Lemon S.J."/>
            <person name="Lewis L.R."/>
            <person name="Li B."/>
            <person name="Liu Y."/>
            <person name="Liu Y.-S."/>
            <person name="Lopez J."/>
            <person name="Lozado R.J."/>
            <person name="Lu J."/>
            <person name="Madu R.C."/>
            <person name="Maheshwari M."/>
            <person name="Maheshwari R."/>
            <person name="Malloy K."/>
            <person name="Martinez E."/>
            <person name="Mathew T."/>
            <person name="Mercado I.C."/>
            <person name="Mercado C."/>
            <person name="Meyer B."/>
            <person name="Montgomery K."/>
            <person name="Morgan M.B."/>
            <person name="Munidasa M."/>
            <person name="Nazareth L.V."/>
            <person name="Nelson J."/>
            <person name="Ng B.M."/>
            <person name="Nguyen N.B."/>
            <person name="Nguyen P.Q."/>
            <person name="Nguyen T."/>
            <person name="Obregon M."/>
            <person name="Okwuonu G.O."/>
            <person name="Onwere C.G."/>
            <person name="Orozco G."/>
            <person name="Parra A."/>
            <person name="Patel S."/>
            <person name="Patil S."/>
            <person name="Perez A."/>
            <person name="Perez Y."/>
            <person name="Pham C."/>
            <person name="Primus E.L."/>
            <person name="Pu L.-L."/>
            <person name="Puazo M."/>
            <person name="Qin X."/>
            <person name="Quiroz J.B."/>
            <person name="Reese J."/>
            <person name="Richards S."/>
            <person name="Rives C.M."/>
            <person name="Robberts R."/>
            <person name="Ruiz S.J."/>
            <person name="Ruiz M.J."/>
            <person name="Santibanez J."/>
            <person name="Schneider B.W."/>
            <person name="Sisson I."/>
            <person name="Smith M."/>
            <person name="Sodergren E."/>
            <person name="Song X.-Z."/>
            <person name="Song B.B."/>
            <person name="Summersgill H."/>
            <person name="Thelus R."/>
            <person name="Thornton R.D."/>
            <person name="Trejos Z.Y."/>
            <person name="Usmani K."/>
            <person name="Vattathil S."/>
            <person name="Villasana D."/>
            <person name="Walker D.L."/>
            <person name="Wang S."/>
            <person name="Wang K."/>
            <person name="White C.S."/>
            <person name="Williams A.C."/>
            <person name="Williamson J."/>
            <person name="Wilson K."/>
            <person name="Woghiren I.O."/>
            <person name="Woodworth J.R."/>
            <person name="Worley K.C."/>
            <person name="Wright R.A."/>
            <person name="Wu W."/>
            <person name="Young L."/>
            <person name="Zhang L."/>
            <person name="Zhang J."/>
            <person name="Zhu Y."/>
            <person name="Muzny D.M."/>
            <person name="Weinstock G."/>
            <person name="Gibbs R.A."/>
        </authorList>
    </citation>
    <scope>NUCLEOTIDE SEQUENCE [LARGE SCALE GENOMIC DNA]</scope>
    <source>
        <strain evidence="2">LSR1</strain>
    </source>
</reference>
<dbReference type="AlphaFoldDB" id="A0A8R2H8T4"/>
<reference evidence="1" key="2">
    <citation type="submission" date="2022-06" db="UniProtKB">
        <authorList>
            <consortium name="EnsemblMetazoa"/>
        </authorList>
    </citation>
    <scope>IDENTIFICATION</scope>
</reference>
<dbReference type="KEGG" id="api:107885910"/>
<sequence>MAGPISEMKRVYNYVAPTSPHELMDCSHFTIDFENRIFLNVGFDPKDQFNIIVKIITPSRYVNISSEFLKRIYSVMGHVLSHVLDPVVKYKKIIFLEDKVALLTSMVYKGEHVLVIESKTTNGCRIILSRRDLMTIQDLECAIFETISRKNDIVKPIILNQLEQISEYINTDFNIDKSVTLEEVKTIIKGIHIELIAKHVPKHKHSFISQIKLFATEQLAINWMTKNLPKAVGENDDDDDELIKFLSAYPEDA</sequence>
<dbReference type="OrthoDB" id="6607312at2759"/>